<organism evidence="2 3">
    <name type="scientific">Puccinia graminis f. sp. tritici</name>
    <dbReference type="NCBI Taxonomy" id="56615"/>
    <lineage>
        <taxon>Eukaryota</taxon>
        <taxon>Fungi</taxon>
        <taxon>Dikarya</taxon>
        <taxon>Basidiomycota</taxon>
        <taxon>Pucciniomycotina</taxon>
        <taxon>Pucciniomycetes</taxon>
        <taxon>Pucciniales</taxon>
        <taxon>Pucciniaceae</taxon>
        <taxon>Puccinia</taxon>
    </lineage>
</organism>
<dbReference type="Proteomes" id="UP000324748">
    <property type="component" value="Unassembled WGS sequence"/>
</dbReference>
<dbReference type="EMBL" id="VSWC01000158">
    <property type="protein sequence ID" value="KAA1073640.1"/>
    <property type="molecule type" value="Genomic_DNA"/>
</dbReference>
<accession>A0A5B0MCB1</accession>
<feature type="region of interest" description="Disordered" evidence="1">
    <location>
        <begin position="1"/>
        <end position="31"/>
    </location>
</feature>
<feature type="compositionally biased region" description="Basic residues" evidence="1">
    <location>
        <begin position="9"/>
        <end position="18"/>
    </location>
</feature>
<gene>
    <name evidence="2" type="ORF">PGT21_019664</name>
</gene>
<protein>
    <submittedName>
        <fullName evidence="2">Uncharacterized protein</fullName>
    </submittedName>
</protein>
<evidence type="ECO:0000313" key="3">
    <source>
        <dbReference type="Proteomes" id="UP000324748"/>
    </source>
</evidence>
<comment type="caution">
    <text evidence="2">The sequence shown here is derived from an EMBL/GenBank/DDBJ whole genome shotgun (WGS) entry which is preliminary data.</text>
</comment>
<dbReference type="OrthoDB" id="2509948at2759"/>
<proteinExistence type="predicted"/>
<dbReference type="AlphaFoldDB" id="A0A5B0MCB1"/>
<name>A0A5B0MCB1_PUCGR</name>
<sequence length="72" mass="8054">MTSGVNEIKKKKKKKKTKNSASNSSLTPPPLVISTAAVGSLTVMDENSLAALERQNDPRYREDLEFVLFEDW</sequence>
<evidence type="ECO:0000313" key="2">
    <source>
        <dbReference type="EMBL" id="KAA1073640.1"/>
    </source>
</evidence>
<evidence type="ECO:0000256" key="1">
    <source>
        <dbReference type="SAM" id="MobiDB-lite"/>
    </source>
</evidence>
<reference evidence="2 3" key="1">
    <citation type="submission" date="2019-05" db="EMBL/GenBank/DDBJ databases">
        <title>Emergence of the Ug99 lineage of the wheat stem rust pathogen through somatic hybridization.</title>
        <authorList>
            <person name="Li F."/>
            <person name="Upadhyaya N.M."/>
            <person name="Sperschneider J."/>
            <person name="Matny O."/>
            <person name="Nguyen-Phuc H."/>
            <person name="Mago R."/>
            <person name="Raley C."/>
            <person name="Miller M.E."/>
            <person name="Silverstein K.A.T."/>
            <person name="Henningsen E."/>
            <person name="Hirsch C.D."/>
            <person name="Visser B."/>
            <person name="Pretorius Z.A."/>
            <person name="Steffenson B.J."/>
            <person name="Schwessinger B."/>
            <person name="Dodds P.N."/>
            <person name="Figueroa M."/>
        </authorList>
    </citation>
    <scope>NUCLEOTIDE SEQUENCE [LARGE SCALE GENOMIC DNA]</scope>
    <source>
        <strain evidence="2">21-0</strain>
    </source>
</reference>
<keyword evidence="3" id="KW-1185">Reference proteome</keyword>